<dbReference type="PRINTS" id="PR00258">
    <property type="entry name" value="SPERACTRCPTR"/>
</dbReference>
<feature type="region of interest" description="Disordered" evidence="5">
    <location>
        <begin position="350"/>
        <end position="393"/>
    </location>
</feature>
<dbReference type="SMART" id="SM00202">
    <property type="entry name" value="SR"/>
    <property type="match status" value="2"/>
</dbReference>
<feature type="chain" id="PRO_5012146332" description="SRCR domain-containing protein" evidence="7">
    <location>
        <begin position="24"/>
        <end position="697"/>
    </location>
</feature>
<reference evidence="9" key="1">
    <citation type="submission" date="2017-05" db="UniProtKB">
        <authorList>
            <consortium name="EnsemblMetazoa"/>
        </authorList>
    </citation>
    <scope>IDENTIFICATION</scope>
</reference>
<keyword evidence="3" id="KW-1015">Disulfide bond</keyword>
<evidence type="ECO:0000313" key="9">
    <source>
        <dbReference type="EnsemblMetazoa" id="Aqu2.1.09476_001"/>
    </source>
</evidence>
<feature type="compositionally biased region" description="Acidic residues" evidence="5">
    <location>
        <begin position="687"/>
        <end position="697"/>
    </location>
</feature>
<dbReference type="InParanoid" id="A0A1X7T4Q0"/>
<proteinExistence type="predicted"/>
<keyword evidence="2" id="KW-0677">Repeat</keyword>
<evidence type="ECO:0000256" key="2">
    <source>
        <dbReference type="ARBA" id="ARBA00022737"/>
    </source>
</evidence>
<feature type="domain" description="SRCR" evidence="8">
    <location>
        <begin position="156"/>
        <end position="261"/>
    </location>
</feature>
<accession>A0A1X7T4Q0</accession>
<feature type="domain" description="SRCR" evidence="8">
    <location>
        <begin position="29"/>
        <end position="143"/>
    </location>
</feature>
<dbReference type="InterPro" id="IPR036772">
    <property type="entry name" value="SRCR-like_dom_sf"/>
</dbReference>
<feature type="compositionally biased region" description="Acidic residues" evidence="5">
    <location>
        <begin position="527"/>
        <end position="541"/>
    </location>
</feature>
<evidence type="ECO:0000256" key="7">
    <source>
        <dbReference type="SAM" id="SignalP"/>
    </source>
</evidence>
<dbReference type="FunFam" id="3.10.250.10:FF:000001">
    <property type="entry name" value="Lysyl oxidase 4 isoform X1"/>
    <property type="match status" value="1"/>
</dbReference>
<feature type="compositionally biased region" description="Pro residues" evidence="5">
    <location>
        <begin position="452"/>
        <end position="466"/>
    </location>
</feature>
<sequence length="697" mass="75160">MLMKMSLLSVLASFLTLIYFANAEGLGTVRLYTNGTTSSTLTAGIVQIYYGHSTGTNTWGNICEDNSFGHNEADVICNQLGYDGASTFGKAGSTAMYGTDSLHTIIDDVTCSDDDFLTLQQCSFDTTISNTCGDSNDAFVVCYTTRIWDAPYSGQIRLQNGTNSSYGRLEVYCNGQWGTVCDDSFGSTDARVACRQLGYSDSYAYTSTDDLGGSDTQAIWLSNIDCSTDSESCLAYCAHCPKAENQPSQCSHSQDISLGCQFNSDHPVPSNTLETCRYADDIASTINDLAAIIGGVVAVFIVCCILIITVPLCVCCCLGVGVGALIGGSTRRTGLQQTPAAIEAGAGLSNARKSNPLSGTHPPPSGGQKERLPAQKKNPPTQKVTKQKPEDDITMQVCEPYELHKTSGAFNDESPAPQEELPPPIEEVPTPRSPPEEEITVAVKEEVLQEESPPPPPQEESPPPPLQEEEIQEIPPPKEESPPPQDEDELPRPEDNELPRPEENELPPLEVPSQHEASPLPSQDEVSPPEDNEVSPSEDNEVPPQDEVPPPPQDEASPQDDELHVPPSQDDEVPRPGDNGVPPQDEVPPPQDEASPQEDEVSPPQDEASPQDNEVHVSPTQDDEVPPSQDDEVPPPQDDEVSPTQDVPPEGVSSPEVQEVPTAAAAPQEEIPQEEEPVRQENSTLQENEEEQPTTEI</sequence>
<dbReference type="PROSITE" id="PS00420">
    <property type="entry name" value="SRCR_1"/>
    <property type="match status" value="1"/>
</dbReference>
<evidence type="ECO:0000256" key="6">
    <source>
        <dbReference type="SAM" id="Phobius"/>
    </source>
</evidence>
<protein>
    <recommendedName>
        <fullName evidence="8">SRCR domain-containing protein</fullName>
    </recommendedName>
</protein>
<evidence type="ECO:0000259" key="8">
    <source>
        <dbReference type="PROSITE" id="PS50287"/>
    </source>
</evidence>
<dbReference type="GO" id="GO:0016020">
    <property type="term" value="C:membrane"/>
    <property type="evidence" value="ECO:0007669"/>
    <property type="project" value="InterPro"/>
</dbReference>
<dbReference type="OrthoDB" id="536948at2759"/>
<organism evidence="9">
    <name type="scientific">Amphimedon queenslandica</name>
    <name type="common">Sponge</name>
    <dbReference type="NCBI Taxonomy" id="400682"/>
    <lineage>
        <taxon>Eukaryota</taxon>
        <taxon>Metazoa</taxon>
        <taxon>Porifera</taxon>
        <taxon>Demospongiae</taxon>
        <taxon>Heteroscleromorpha</taxon>
        <taxon>Haplosclerida</taxon>
        <taxon>Niphatidae</taxon>
        <taxon>Amphimedon</taxon>
    </lineage>
</organism>
<keyword evidence="6" id="KW-0472">Membrane</keyword>
<name>A0A1X7T4Q0_AMPQE</name>
<dbReference type="AlphaFoldDB" id="A0A1X7T4Q0"/>
<feature type="compositionally biased region" description="Basic and acidic residues" evidence="5">
    <location>
        <begin position="490"/>
        <end position="503"/>
    </location>
</feature>
<feature type="signal peptide" evidence="7">
    <location>
        <begin position="1"/>
        <end position="23"/>
    </location>
</feature>
<feature type="compositionally biased region" description="Low complexity" evidence="5">
    <location>
        <begin position="661"/>
        <end position="670"/>
    </location>
</feature>
<evidence type="ECO:0000256" key="1">
    <source>
        <dbReference type="ARBA" id="ARBA00022729"/>
    </source>
</evidence>
<feature type="region of interest" description="Disordered" evidence="5">
    <location>
        <begin position="406"/>
        <end position="697"/>
    </location>
</feature>
<dbReference type="PANTHER" id="PTHR19331">
    <property type="entry name" value="SCAVENGER RECEPTOR DOMAIN-CONTAINING"/>
    <property type="match status" value="1"/>
</dbReference>
<feature type="transmembrane region" description="Helical" evidence="6">
    <location>
        <begin position="293"/>
        <end position="326"/>
    </location>
</feature>
<evidence type="ECO:0000256" key="3">
    <source>
        <dbReference type="ARBA" id="ARBA00023157"/>
    </source>
</evidence>
<dbReference type="PROSITE" id="PS50287">
    <property type="entry name" value="SRCR_2"/>
    <property type="match status" value="2"/>
</dbReference>
<comment type="caution">
    <text evidence="4">Lacks conserved residue(s) required for the propagation of feature annotation.</text>
</comment>
<dbReference type="PANTHER" id="PTHR19331:SF487">
    <property type="entry name" value="SOLUBLE SCAVENGER RECEPTOR CYSTEINE-RICH DOMAIN-CONTAINING PROTEIN SSC5D"/>
    <property type="match status" value="1"/>
</dbReference>
<dbReference type="EnsemblMetazoa" id="Aqu2.1.09476_001">
    <property type="protein sequence ID" value="Aqu2.1.09476_001"/>
    <property type="gene ID" value="Aqu2.1.09476"/>
</dbReference>
<dbReference type="Pfam" id="PF00530">
    <property type="entry name" value="SRCR"/>
    <property type="match status" value="2"/>
</dbReference>
<dbReference type="Gene3D" id="3.10.250.10">
    <property type="entry name" value="SRCR-like domain"/>
    <property type="match status" value="2"/>
</dbReference>
<keyword evidence="1 7" id="KW-0732">Signal</keyword>
<dbReference type="InterPro" id="IPR001190">
    <property type="entry name" value="SRCR"/>
</dbReference>
<dbReference type="SUPFAM" id="SSF56487">
    <property type="entry name" value="SRCR-like"/>
    <property type="match status" value="2"/>
</dbReference>
<evidence type="ECO:0000256" key="4">
    <source>
        <dbReference type="PROSITE-ProRule" id="PRU00196"/>
    </source>
</evidence>
<keyword evidence="6" id="KW-1133">Transmembrane helix</keyword>
<feature type="compositionally biased region" description="Acidic residues" evidence="5">
    <location>
        <begin position="621"/>
        <end position="641"/>
    </location>
</feature>
<evidence type="ECO:0000256" key="5">
    <source>
        <dbReference type="SAM" id="MobiDB-lite"/>
    </source>
</evidence>
<keyword evidence="6" id="KW-0812">Transmembrane</keyword>